<dbReference type="EMBL" id="JAALDK010000001">
    <property type="protein sequence ID" value="NUY02169.1"/>
    <property type="molecule type" value="Genomic_DNA"/>
</dbReference>
<sequence>MTKSDRASVIFYDADTQQLKMCTVSRVHVQAAIDRALAITIPPDAAENSILPVTDEDARKLGAMAILIQAISHPELRERLKITTEQPMDWAPAKPPSE</sequence>
<name>A0A7Y6K229_9BURK</name>
<dbReference type="AlphaFoldDB" id="A0A7Y6K229"/>
<comment type="caution">
    <text evidence="1">The sequence shown here is derived from an EMBL/GenBank/DDBJ whole genome shotgun (WGS) entry which is preliminary data.</text>
</comment>
<protein>
    <submittedName>
        <fullName evidence="1">Uncharacterized protein</fullName>
    </submittedName>
</protein>
<dbReference type="RefSeq" id="WP_176108580.1">
    <property type="nucleotide sequence ID" value="NZ_JAALDK010000001.1"/>
</dbReference>
<proteinExistence type="predicted"/>
<evidence type="ECO:0000313" key="2">
    <source>
        <dbReference type="Proteomes" id="UP000594380"/>
    </source>
</evidence>
<dbReference type="GeneID" id="301102870"/>
<evidence type="ECO:0000313" key="1">
    <source>
        <dbReference type="EMBL" id="NUY02169.1"/>
    </source>
</evidence>
<reference evidence="1 2" key="1">
    <citation type="submission" date="2020-02" db="EMBL/GenBank/DDBJ databases">
        <title>Paraburkholderia simonii sp. nov. and Paraburkholderia youngii sp. nov. Brazilian and Mexican Mimosa-associated rhizobia.</title>
        <authorList>
            <person name="Mavima L."/>
            <person name="Beukes C.W."/>
            <person name="Chan W.Y."/>
            <person name="Palmer M."/>
            <person name="De Meyer S.E."/>
            <person name="James E.K."/>
            <person name="Venter S.N."/>
            <person name="Steenkamp E.T."/>
        </authorList>
    </citation>
    <scope>NUCLEOTIDE SEQUENCE [LARGE SCALE GENOMIC DNA]</scope>
    <source>
        <strain evidence="1 2">JPY169</strain>
    </source>
</reference>
<gene>
    <name evidence="1" type="ORF">G5S42_21225</name>
</gene>
<accession>A0A7Y6K229</accession>
<dbReference type="Proteomes" id="UP000594380">
    <property type="component" value="Unassembled WGS sequence"/>
</dbReference>
<organism evidence="1 2">
    <name type="scientific">Paraburkholderia youngii</name>
    <dbReference type="NCBI Taxonomy" id="2782701"/>
    <lineage>
        <taxon>Bacteria</taxon>
        <taxon>Pseudomonadati</taxon>
        <taxon>Pseudomonadota</taxon>
        <taxon>Betaproteobacteria</taxon>
        <taxon>Burkholderiales</taxon>
        <taxon>Burkholderiaceae</taxon>
        <taxon>Paraburkholderia</taxon>
    </lineage>
</organism>